<evidence type="ECO:0000313" key="1">
    <source>
        <dbReference type="EMBL" id="CAG8496081.1"/>
    </source>
</evidence>
<evidence type="ECO:0000313" key="2">
    <source>
        <dbReference type="Proteomes" id="UP000789860"/>
    </source>
</evidence>
<keyword evidence="2" id="KW-1185">Reference proteome</keyword>
<accession>A0ACA9KVP0</accession>
<reference evidence="1" key="1">
    <citation type="submission" date="2021-06" db="EMBL/GenBank/DDBJ databases">
        <authorList>
            <person name="Kallberg Y."/>
            <person name="Tangrot J."/>
            <person name="Rosling A."/>
        </authorList>
    </citation>
    <scope>NUCLEOTIDE SEQUENCE</scope>
    <source>
        <strain evidence="1">AU212A</strain>
    </source>
</reference>
<comment type="caution">
    <text evidence="1">The sequence shown here is derived from an EMBL/GenBank/DDBJ whole genome shotgun (WGS) entry which is preliminary data.</text>
</comment>
<sequence>MRASFLLTLFLTVFVSAAPVVEIRDDTQITSNILAPFTILDKTAQPVTRQITFNLAPIQMAPDGYSRTLYAVNGQYPGPMIRCNKGDQLVITVKNELGVYTTVHWHGLFQLGTTWYDGVPGVSQCLIPHQSNFVYNFTTAGQSGTYWWHAHYMAQYLDGLLGALIIHDHEDPYLTAYDYEYVVTLTDWYHQSSSQLLSQFLTPGYNGSNVTAPSSDCKSNSELAVYKVTKGKKYRFRLINTSAQAAFIFSIDNHPMKVIEVDGIIVKSFEINRISMHVAQRYSVIIDANNDVKNYWIRATLSPECIPHSNTTINFNSAINYNVTAILSYDGADNKDPETNAFTDFVRPCRNLNNSLIKPYFESKLSDKIVDTSSYNVTFGTTANKVKAAFINNSSYVSDFNSPTDIKVITYDIDAKTLPTSQNIKEYDDSLYGGVAEIIVYNSNQANHPFHFHGRTFYLVGEGENGTKVDESTFNLVDPPIRDTTVVPAGGWTVIRFILNNPGIWVFHCHIEWHIELGMLIQTVESPKALQTLKVPDNVKALCSNYGT</sequence>
<protein>
    <submittedName>
        <fullName evidence="1">8828_t:CDS:1</fullName>
    </submittedName>
</protein>
<organism evidence="1 2">
    <name type="scientific">Scutellospora calospora</name>
    <dbReference type="NCBI Taxonomy" id="85575"/>
    <lineage>
        <taxon>Eukaryota</taxon>
        <taxon>Fungi</taxon>
        <taxon>Fungi incertae sedis</taxon>
        <taxon>Mucoromycota</taxon>
        <taxon>Glomeromycotina</taxon>
        <taxon>Glomeromycetes</taxon>
        <taxon>Diversisporales</taxon>
        <taxon>Gigasporaceae</taxon>
        <taxon>Scutellospora</taxon>
    </lineage>
</organism>
<proteinExistence type="predicted"/>
<name>A0ACA9KVP0_9GLOM</name>
<dbReference type="Proteomes" id="UP000789860">
    <property type="component" value="Unassembled WGS sequence"/>
</dbReference>
<gene>
    <name evidence="1" type="ORF">SCALOS_LOCUS3036</name>
</gene>
<dbReference type="EMBL" id="CAJVPM010003040">
    <property type="protein sequence ID" value="CAG8496081.1"/>
    <property type="molecule type" value="Genomic_DNA"/>
</dbReference>